<dbReference type="Proteomes" id="UP000245133">
    <property type="component" value="Unassembled WGS sequence"/>
</dbReference>
<dbReference type="Gene3D" id="3.10.450.50">
    <property type="match status" value="1"/>
</dbReference>
<gene>
    <name evidence="2" type="ORF">LPTSP4_14970</name>
</gene>
<evidence type="ECO:0000313" key="3">
    <source>
        <dbReference type="Proteomes" id="UP000245133"/>
    </source>
</evidence>
<dbReference type="Pfam" id="PF12680">
    <property type="entry name" value="SnoaL_2"/>
    <property type="match status" value="1"/>
</dbReference>
<dbReference type="InterPro" id="IPR037401">
    <property type="entry name" value="SnoaL-like"/>
</dbReference>
<evidence type="ECO:0000259" key="1">
    <source>
        <dbReference type="Pfam" id="PF12680"/>
    </source>
</evidence>
<organism evidence="2 3">
    <name type="scientific">Leptospira ryugenii</name>
    <dbReference type="NCBI Taxonomy" id="1917863"/>
    <lineage>
        <taxon>Bacteria</taxon>
        <taxon>Pseudomonadati</taxon>
        <taxon>Spirochaetota</taxon>
        <taxon>Spirochaetia</taxon>
        <taxon>Leptospirales</taxon>
        <taxon>Leptospiraceae</taxon>
        <taxon>Leptospira</taxon>
    </lineage>
</organism>
<name>A0A2P2DZG7_9LEPT</name>
<keyword evidence="3" id="KW-1185">Reference proteome</keyword>
<dbReference type="EMBL" id="BFBB01000003">
    <property type="protein sequence ID" value="GBF49976.1"/>
    <property type="molecule type" value="Genomic_DNA"/>
</dbReference>
<proteinExistence type="predicted"/>
<dbReference type="SUPFAM" id="SSF54427">
    <property type="entry name" value="NTF2-like"/>
    <property type="match status" value="1"/>
</dbReference>
<accession>A0A2P2DZG7</accession>
<dbReference type="InterPro" id="IPR032710">
    <property type="entry name" value="NTF2-like_dom_sf"/>
</dbReference>
<dbReference type="AlphaFoldDB" id="A0A2P2DZG7"/>
<evidence type="ECO:0000313" key="2">
    <source>
        <dbReference type="EMBL" id="GBF49976.1"/>
    </source>
</evidence>
<sequence>MDIQNNKKIVAEFFSNLNARDMNAAFALLDESLHWWILGNIPVSGDYDLKKISLGLKLIFRAFDNFQFTCKQFTGEEDRVSLIAESHGIRKSTGKAYNNQYHFLFTIKNGKIIKVQEYFDTVHAVWVESP</sequence>
<comment type="caution">
    <text evidence="2">The sequence shown here is derived from an EMBL/GenBank/DDBJ whole genome shotgun (WGS) entry which is preliminary data.</text>
</comment>
<dbReference type="OrthoDB" id="6657864at2"/>
<protein>
    <submittedName>
        <fullName evidence="2">SnoaL-like domain protein</fullName>
    </submittedName>
</protein>
<reference evidence="2 3" key="1">
    <citation type="submission" date="2018-02" db="EMBL/GenBank/DDBJ databases">
        <title>Novel Leptospira species isolated from soil and water in Japan.</title>
        <authorList>
            <person name="Nakao R."/>
            <person name="Masuzawa T."/>
        </authorList>
    </citation>
    <scope>NUCLEOTIDE SEQUENCE [LARGE SCALE GENOMIC DNA]</scope>
    <source>
        <strain evidence="2 3">YH101</strain>
    </source>
</reference>
<dbReference type="PANTHER" id="PTHR41252:SF1">
    <property type="entry name" value="BLR2505 PROTEIN"/>
    <property type="match status" value="1"/>
</dbReference>
<dbReference type="PANTHER" id="PTHR41252">
    <property type="entry name" value="BLR2505 PROTEIN"/>
    <property type="match status" value="1"/>
</dbReference>
<dbReference type="RefSeq" id="WP_108975323.1">
    <property type="nucleotide sequence ID" value="NZ_BFBB01000003.1"/>
</dbReference>
<feature type="domain" description="SnoaL-like" evidence="1">
    <location>
        <begin position="10"/>
        <end position="114"/>
    </location>
</feature>